<proteinExistence type="predicted"/>
<comment type="caution">
    <text evidence="1">The sequence shown here is derived from an EMBL/GenBank/DDBJ whole genome shotgun (WGS) entry which is preliminary data.</text>
</comment>
<dbReference type="PANTHER" id="PTHR13696">
    <property type="entry name" value="P-LOOP CONTAINING NUCLEOSIDE TRIPHOSPHATE HYDROLASE"/>
    <property type="match status" value="1"/>
</dbReference>
<dbReference type="Proteomes" id="UP001597302">
    <property type="component" value="Unassembled WGS sequence"/>
</dbReference>
<dbReference type="Gene3D" id="3.40.50.300">
    <property type="entry name" value="P-loop containing nucleotide triphosphate hydrolases"/>
    <property type="match status" value="1"/>
</dbReference>
<dbReference type="InterPro" id="IPR027417">
    <property type="entry name" value="P-loop_NTPase"/>
</dbReference>
<reference evidence="2" key="1">
    <citation type="journal article" date="2019" name="Int. J. Syst. Evol. Microbiol.">
        <title>The Global Catalogue of Microorganisms (GCM) 10K type strain sequencing project: providing services to taxonomists for standard genome sequencing and annotation.</title>
        <authorList>
            <consortium name="The Broad Institute Genomics Platform"/>
            <consortium name="The Broad Institute Genome Sequencing Center for Infectious Disease"/>
            <person name="Wu L."/>
            <person name="Ma J."/>
        </authorList>
    </citation>
    <scope>NUCLEOTIDE SEQUENCE [LARGE SCALE GENOMIC DNA]</scope>
    <source>
        <strain evidence="2">CCM 8875</strain>
    </source>
</reference>
<evidence type="ECO:0000313" key="1">
    <source>
        <dbReference type="EMBL" id="MFD1483503.1"/>
    </source>
</evidence>
<gene>
    <name evidence="1" type="ORF">ACFQ5P_19610</name>
</gene>
<sequence>MANVIGLMSKKGGAGKSTIVKLLSSAMAHAGHKCLVIDLDPNKDILTWWAVSKTNNLAEDNLIVRTVSPDRDLFDLIDEFDDKVKFIIIDTKGEGVDFGVDLASVADVLIIPCLNAKADIDRTKETISWHKDLKARAEDPSKIPPLHVVMSRVNPQLLTHVKGTPKPVGVGARELERHYEIIDQLKPLDIMVPEKRIYQEIEERGTLGMIIKEHGEKTDGPSKSKLRQFEAAMALAILLGNCIFEERKMSVTNGS</sequence>
<dbReference type="PANTHER" id="PTHR13696:SF99">
    <property type="entry name" value="COBYRINIC ACID AC-DIAMIDE SYNTHASE"/>
    <property type="match status" value="1"/>
</dbReference>
<evidence type="ECO:0000313" key="2">
    <source>
        <dbReference type="Proteomes" id="UP001597302"/>
    </source>
</evidence>
<dbReference type="Pfam" id="PF07015">
    <property type="entry name" value="VirC1"/>
    <property type="match status" value="1"/>
</dbReference>
<organism evidence="1 2">
    <name type="scientific">Paracoccus nototheniae</name>
    <dbReference type="NCBI Taxonomy" id="2489002"/>
    <lineage>
        <taxon>Bacteria</taxon>
        <taxon>Pseudomonadati</taxon>
        <taxon>Pseudomonadota</taxon>
        <taxon>Alphaproteobacteria</taxon>
        <taxon>Rhodobacterales</taxon>
        <taxon>Paracoccaceae</taxon>
        <taxon>Paracoccus</taxon>
    </lineage>
</organism>
<keyword evidence="2" id="KW-1185">Reference proteome</keyword>
<dbReference type="RefSeq" id="WP_131573443.1">
    <property type="nucleotide sequence ID" value="NZ_CBCSAJ010000025.1"/>
</dbReference>
<name>A0ABW4E3C0_9RHOB</name>
<dbReference type="CDD" id="cd02042">
    <property type="entry name" value="ParAB_family"/>
    <property type="match status" value="1"/>
</dbReference>
<dbReference type="InterPro" id="IPR009744">
    <property type="entry name" value="VirC1"/>
</dbReference>
<protein>
    <submittedName>
        <fullName evidence="1">ParA family protein</fullName>
    </submittedName>
</protein>
<dbReference type="EMBL" id="JBHTOQ010000067">
    <property type="protein sequence ID" value="MFD1483503.1"/>
    <property type="molecule type" value="Genomic_DNA"/>
</dbReference>
<accession>A0ABW4E3C0</accession>
<dbReference type="InterPro" id="IPR050678">
    <property type="entry name" value="DNA_Partitioning_ATPase"/>
</dbReference>
<dbReference type="SUPFAM" id="SSF52540">
    <property type="entry name" value="P-loop containing nucleoside triphosphate hydrolases"/>
    <property type="match status" value="1"/>
</dbReference>